<protein>
    <submittedName>
        <fullName evidence="1">SDR family NAD(P)-dependent oxidoreductase</fullName>
    </submittedName>
</protein>
<dbReference type="Pfam" id="PF00106">
    <property type="entry name" value="adh_short"/>
    <property type="match status" value="1"/>
</dbReference>
<reference evidence="1 2" key="1">
    <citation type="submission" date="2023-03" db="EMBL/GenBank/DDBJ databases">
        <title>YIM 152171 draft genome.</title>
        <authorList>
            <person name="Yang Z."/>
        </authorList>
    </citation>
    <scope>NUCLEOTIDE SEQUENCE [LARGE SCALE GENOMIC DNA]</scope>
    <source>
        <strain evidence="1 2">YIM 152171</strain>
    </source>
</reference>
<dbReference type="SUPFAM" id="SSF51735">
    <property type="entry name" value="NAD(P)-binding Rossmann-fold domains"/>
    <property type="match status" value="1"/>
</dbReference>
<keyword evidence="2" id="KW-1185">Reference proteome</keyword>
<name>A0AAP3V1M6_9PROT</name>
<accession>A0AAP3V1M6</accession>
<dbReference type="EMBL" id="JARGEQ010000008">
    <property type="protein sequence ID" value="MDF1585077.1"/>
    <property type="molecule type" value="Genomic_DNA"/>
</dbReference>
<dbReference type="Proteomes" id="UP001301140">
    <property type="component" value="Unassembled WGS sequence"/>
</dbReference>
<evidence type="ECO:0000313" key="2">
    <source>
        <dbReference type="Proteomes" id="UP001301140"/>
    </source>
</evidence>
<evidence type="ECO:0000313" key="1">
    <source>
        <dbReference type="EMBL" id="MDF1585077.1"/>
    </source>
</evidence>
<comment type="caution">
    <text evidence="1">The sequence shown here is derived from an EMBL/GenBank/DDBJ whole genome shotgun (WGS) entry which is preliminary data.</text>
</comment>
<gene>
    <name evidence="1" type="ORF">PZ740_01605</name>
</gene>
<dbReference type="AlphaFoldDB" id="A0AAP3V1M6"/>
<dbReference type="PRINTS" id="PR00081">
    <property type="entry name" value="GDHRDH"/>
</dbReference>
<dbReference type="RefSeq" id="WP_327787488.1">
    <property type="nucleotide sequence ID" value="NZ_JARGEQ010000008.1"/>
</dbReference>
<dbReference type="PANTHER" id="PTHR43431">
    <property type="entry name" value="OXIDOREDUCTASE, SHORT CHAIN DEHYDROGENASE/REDUCTASE FAMILY (AFU_ORTHOLOGUE AFUA_5G14000)"/>
    <property type="match status" value="1"/>
</dbReference>
<dbReference type="PANTHER" id="PTHR43431:SF7">
    <property type="entry name" value="OXIDOREDUCTASE, SHORT CHAIN DEHYDROGENASE_REDUCTASE FAMILY (AFU_ORTHOLOGUE AFUA_5G14000)"/>
    <property type="match status" value="1"/>
</dbReference>
<organism evidence="1 2">
    <name type="scientific">Marinimicrococcus flavescens</name>
    <dbReference type="NCBI Taxonomy" id="3031815"/>
    <lineage>
        <taxon>Bacteria</taxon>
        <taxon>Pseudomonadati</taxon>
        <taxon>Pseudomonadota</taxon>
        <taxon>Alphaproteobacteria</taxon>
        <taxon>Geminicoccales</taxon>
        <taxon>Geminicoccaceae</taxon>
        <taxon>Marinimicrococcus</taxon>
    </lineage>
</organism>
<dbReference type="InterPro" id="IPR036291">
    <property type="entry name" value="NAD(P)-bd_dom_sf"/>
</dbReference>
<dbReference type="Gene3D" id="3.40.50.720">
    <property type="entry name" value="NAD(P)-binding Rossmann-like Domain"/>
    <property type="match status" value="1"/>
</dbReference>
<proteinExistence type="predicted"/>
<sequence length="231" mass="24290">MASYQRALIVGAGSGLSAAIARQLSLEGLEVALAARDADKLADLCDATGATAFSCDAAEPDQVDALFAAVEKKVGAPDVVVYNPSRRIAGGIADLDPAEVAQALAVTAYGGFLVARQAARRMAKLGRGAILFTGASASVKGYPRSAAFAMGKFALRGLAQSLARELQPQNIHVAHIVIDGAIRSGTRSAPPDRPDSLLDPDAIAQAYLNLLRQDRSAWTFELELRPWLETF</sequence>
<dbReference type="InterPro" id="IPR002347">
    <property type="entry name" value="SDR_fam"/>
</dbReference>